<keyword evidence="1" id="KW-1133">Transmembrane helix</keyword>
<feature type="transmembrane region" description="Helical" evidence="1">
    <location>
        <begin position="90"/>
        <end position="111"/>
    </location>
</feature>
<gene>
    <name evidence="3" type="ORF">KM295_02575</name>
</gene>
<reference evidence="3" key="1">
    <citation type="journal article" date="2023" name="Front. Microbiol.">
        <title>Genomic-based phylogenetic and metabolic analyses of the genus Natronomonas, and description of Natronomonas aquatica sp. nov.</title>
        <authorList>
            <person name="Garcia-Roldan A."/>
            <person name="Duran-Viseras A."/>
            <person name="de la Haba R.R."/>
            <person name="Corral P."/>
            <person name="Sanchez-Porro C."/>
            <person name="Ventosa A."/>
        </authorList>
    </citation>
    <scope>NUCLEOTIDE SEQUENCE</scope>
    <source>
        <strain evidence="3">F2-12</strain>
    </source>
</reference>
<dbReference type="Proteomes" id="UP001139494">
    <property type="component" value="Unassembled WGS sequence"/>
</dbReference>
<dbReference type="EMBL" id="JAHLKM010000002">
    <property type="protein sequence ID" value="MCQ4332388.1"/>
    <property type="molecule type" value="Genomic_DNA"/>
</dbReference>
<evidence type="ECO:0000259" key="2">
    <source>
        <dbReference type="Pfam" id="PF18902"/>
    </source>
</evidence>
<sequence>MGVNDERAVPVVGGNDRWVWIAALLLYGVGDTVTTLWGLSTGGVTEAGPVAKPLIAAYGHAAILGIKTVVFPSFYLVWRALRTPGRIAVPFALAVVGAVVTAWNLLVIVGAP</sequence>
<evidence type="ECO:0000313" key="4">
    <source>
        <dbReference type="Proteomes" id="UP001139494"/>
    </source>
</evidence>
<dbReference type="InterPro" id="IPR043717">
    <property type="entry name" value="DUF5658"/>
</dbReference>
<name>A0A9R1CRB8_9EURY</name>
<evidence type="ECO:0000313" key="3">
    <source>
        <dbReference type="EMBL" id="MCQ4332388.1"/>
    </source>
</evidence>
<feature type="transmembrane region" description="Helical" evidence="1">
    <location>
        <begin position="18"/>
        <end position="37"/>
    </location>
</feature>
<feature type="transmembrane region" description="Helical" evidence="1">
    <location>
        <begin position="57"/>
        <end position="78"/>
    </location>
</feature>
<accession>A0A9R1CRB8</accession>
<evidence type="ECO:0000256" key="1">
    <source>
        <dbReference type="SAM" id="Phobius"/>
    </source>
</evidence>
<keyword evidence="1" id="KW-0812">Transmembrane</keyword>
<keyword evidence="4" id="KW-1185">Reference proteome</keyword>
<feature type="domain" description="DUF5658" evidence="2">
    <location>
        <begin position="23"/>
        <end position="109"/>
    </location>
</feature>
<organism evidence="3 4">
    <name type="scientific">Natronomonas aquatica</name>
    <dbReference type="NCBI Taxonomy" id="2841590"/>
    <lineage>
        <taxon>Archaea</taxon>
        <taxon>Methanobacteriati</taxon>
        <taxon>Methanobacteriota</taxon>
        <taxon>Stenosarchaea group</taxon>
        <taxon>Halobacteria</taxon>
        <taxon>Halobacteriales</taxon>
        <taxon>Natronomonadaceae</taxon>
        <taxon>Natronomonas</taxon>
    </lineage>
</organism>
<dbReference type="Pfam" id="PF18902">
    <property type="entry name" value="DUF5658"/>
    <property type="match status" value="1"/>
</dbReference>
<protein>
    <recommendedName>
        <fullName evidence="2">DUF5658 domain-containing protein</fullName>
    </recommendedName>
</protein>
<proteinExistence type="predicted"/>
<dbReference type="AlphaFoldDB" id="A0A9R1CRB8"/>
<comment type="caution">
    <text evidence="3">The sequence shown here is derived from an EMBL/GenBank/DDBJ whole genome shotgun (WGS) entry which is preliminary data.</text>
</comment>
<keyword evidence="1" id="KW-0472">Membrane</keyword>